<dbReference type="SUPFAM" id="SSF50494">
    <property type="entry name" value="Trypsin-like serine proteases"/>
    <property type="match status" value="1"/>
</dbReference>
<dbReference type="InterPro" id="IPR009003">
    <property type="entry name" value="Peptidase_S1_PA"/>
</dbReference>
<dbReference type="InterPro" id="IPR018114">
    <property type="entry name" value="TRYPSIN_HIS"/>
</dbReference>
<dbReference type="PROSITE" id="PS00134">
    <property type="entry name" value="TRYPSIN_HIS"/>
    <property type="match status" value="1"/>
</dbReference>
<sequence>MKISFLVASTAASGEYQRCFEDGNFVSQGFKEDNLPKIGAAGQSTFEVSNGEVRCRGDRCQVICDDGYHFYGGHEFARCRRIWWGPQPWDYQFMNELAECKTCDDFNTDASDVHAEELYRKWGSSIKRIMKITCPGYPKKMTAIKPINKTKIQAVCKCISWPKDRMDKGGKCHWRIGSKIVDEPSLSTYYGNWYCQTPPQKEEDNKEVAEEPPVFRIPPNLVCKQQQKQEQPWSPLNDERIIGGVTAIKNSWPWIVNINFFGYNCGGTIIDDKTVITAAHCCKDRMDTPEFISITIGDHHRWKYDLGEKKISADEVIVHPEYKQVGLVNDICILKFNRNGAVNLKLHNGAPACLPEAGSMPAHGTRCWSAGWGLVNHPAGFKSLPQELQEVDLQETCSI</sequence>
<keyword evidence="1" id="KW-1015">Disulfide bond</keyword>
<evidence type="ECO:0000259" key="2">
    <source>
        <dbReference type="PROSITE" id="PS50240"/>
    </source>
</evidence>
<evidence type="ECO:0000256" key="1">
    <source>
        <dbReference type="ARBA" id="ARBA00023157"/>
    </source>
</evidence>
<dbReference type="InterPro" id="IPR001254">
    <property type="entry name" value="Trypsin_dom"/>
</dbReference>
<dbReference type="PANTHER" id="PTHR24252">
    <property type="entry name" value="ACROSIN-RELATED"/>
    <property type="match status" value="1"/>
</dbReference>
<keyword evidence="4" id="KW-1185">Reference proteome</keyword>
<evidence type="ECO:0000313" key="3">
    <source>
        <dbReference type="EMBL" id="CAG5099335.1"/>
    </source>
</evidence>
<dbReference type="EMBL" id="OU015569">
    <property type="protein sequence ID" value="CAG5099335.1"/>
    <property type="molecule type" value="Genomic_DNA"/>
</dbReference>
<dbReference type="PANTHER" id="PTHR24252:SF7">
    <property type="entry name" value="HYALIN"/>
    <property type="match status" value="1"/>
</dbReference>
<name>A0ABN7SL89_OIKDI</name>
<dbReference type="Proteomes" id="UP001158576">
    <property type="component" value="Chromosome XSR"/>
</dbReference>
<dbReference type="PROSITE" id="PS50240">
    <property type="entry name" value="TRYPSIN_DOM"/>
    <property type="match status" value="1"/>
</dbReference>
<protein>
    <submittedName>
        <fullName evidence="3">Oidioi.mRNA.OKI2018_I69.XSR.g16457.t1.cds</fullName>
    </submittedName>
</protein>
<dbReference type="InterPro" id="IPR043504">
    <property type="entry name" value="Peptidase_S1_PA_chymotrypsin"/>
</dbReference>
<organism evidence="3 4">
    <name type="scientific">Oikopleura dioica</name>
    <name type="common">Tunicate</name>
    <dbReference type="NCBI Taxonomy" id="34765"/>
    <lineage>
        <taxon>Eukaryota</taxon>
        <taxon>Metazoa</taxon>
        <taxon>Chordata</taxon>
        <taxon>Tunicata</taxon>
        <taxon>Appendicularia</taxon>
        <taxon>Copelata</taxon>
        <taxon>Oikopleuridae</taxon>
        <taxon>Oikopleura</taxon>
    </lineage>
</organism>
<accession>A0ABN7SL89</accession>
<proteinExistence type="predicted"/>
<dbReference type="Pfam" id="PF00089">
    <property type="entry name" value="Trypsin"/>
    <property type="match status" value="1"/>
</dbReference>
<reference evidence="3 4" key="1">
    <citation type="submission" date="2021-04" db="EMBL/GenBank/DDBJ databases">
        <authorList>
            <person name="Bliznina A."/>
        </authorList>
    </citation>
    <scope>NUCLEOTIDE SEQUENCE [LARGE SCALE GENOMIC DNA]</scope>
</reference>
<dbReference type="SMART" id="SM00020">
    <property type="entry name" value="Tryp_SPc"/>
    <property type="match status" value="1"/>
</dbReference>
<evidence type="ECO:0000313" key="4">
    <source>
        <dbReference type="Proteomes" id="UP001158576"/>
    </source>
</evidence>
<feature type="domain" description="Peptidase S1" evidence="2">
    <location>
        <begin position="241"/>
        <end position="399"/>
    </location>
</feature>
<dbReference type="CDD" id="cd00190">
    <property type="entry name" value="Tryp_SPc"/>
    <property type="match status" value="1"/>
</dbReference>
<gene>
    <name evidence="3" type="ORF">OKIOD_LOCUS8015</name>
</gene>
<dbReference type="Gene3D" id="2.40.10.10">
    <property type="entry name" value="Trypsin-like serine proteases"/>
    <property type="match status" value="1"/>
</dbReference>